<name>A0A8H5ET09_9AGAR</name>
<keyword evidence="1" id="KW-0479">Metal-binding</keyword>
<protein>
    <recommendedName>
        <fullName evidence="3">C2H2-type domain-containing protein</fullName>
    </recommendedName>
</protein>
<evidence type="ECO:0000259" key="3">
    <source>
        <dbReference type="PROSITE" id="PS50157"/>
    </source>
</evidence>
<feature type="domain" description="C2H2-type" evidence="3">
    <location>
        <begin position="88"/>
        <end position="116"/>
    </location>
</feature>
<dbReference type="EMBL" id="JAACJK010000227">
    <property type="protein sequence ID" value="KAF5311365.1"/>
    <property type="molecule type" value="Genomic_DNA"/>
</dbReference>
<dbReference type="AlphaFoldDB" id="A0A8H5ET09"/>
<evidence type="ECO:0000256" key="2">
    <source>
        <dbReference type="SAM" id="SignalP"/>
    </source>
</evidence>
<dbReference type="GO" id="GO:0008270">
    <property type="term" value="F:zinc ion binding"/>
    <property type="evidence" value="ECO:0007669"/>
    <property type="project" value="UniProtKB-KW"/>
</dbReference>
<dbReference type="OrthoDB" id="8922241at2759"/>
<dbReference type="Gene3D" id="3.30.160.60">
    <property type="entry name" value="Classic Zinc Finger"/>
    <property type="match status" value="1"/>
</dbReference>
<evidence type="ECO:0000313" key="5">
    <source>
        <dbReference type="Proteomes" id="UP000541558"/>
    </source>
</evidence>
<keyword evidence="5" id="KW-1185">Reference proteome</keyword>
<keyword evidence="1" id="KW-0863">Zinc-finger</keyword>
<organism evidence="4 5">
    <name type="scientific">Ephemerocybe angulata</name>
    <dbReference type="NCBI Taxonomy" id="980116"/>
    <lineage>
        <taxon>Eukaryota</taxon>
        <taxon>Fungi</taxon>
        <taxon>Dikarya</taxon>
        <taxon>Basidiomycota</taxon>
        <taxon>Agaricomycotina</taxon>
        <taxon>Agaricomycetes</taxon>
        <taxon>Agaricomycetidae</taxon>
        <taxon>Agaricales</taxon>
        <taxon>Agaricineae</taxon>
        <taxon>Psathyrellaceae</taxon>
        <taxon>Ephemerocybe</taxon>
    </lineage>
</organism>
<evidence type="ECO:0000256" key="1">
    <source>
        <dbReference type="PROSITE-ProRule" id="PRU00042"/>
    </source>
</evidence>
<reference evidence="4 5" key="1">
    <citation type="journal article" date="2020" name="ISME J.">
        <title>Uncovering the hidden diversity of litter-decomposition mechanisms in mushroom-forming fungi.</title>
        <authorList>
            <person name="Floudas D."/>
            <person name="Bentzer J."/>
            <person name="Ahren D."/>
            <person name="Johansson T."/>
            <person name="Persson P."/>
            <person name="Tunlid A."/>
        </authorList>
    </citation>
    <scope>NUCLEOTIDE SEQUENCE [LARGE SCALE GENOMIC DNA]</scope>
    <source>
        <strain evidence="4 5">CBS 175.51</strain>
    </source>
</reference>
<dbReference type="PROSITE" id="PS50157">
    <property type="entry name" value="ZINC_FINGER_C2H2_2"/>
    <property type="match status" value="1"/>
</dbReference>
<comment type="caution">
    <text evidence="4">The sequence shown here is derived from an EMBL/GenBank/DDBJ whole genome shotgun (WGS) entry which is preliminary data.</text>
</comment>
<dbReference type="PROSITE" id="PS00028">
    <property type="entry name" value="ZINC_FINGER_C2H2_1"/>
    <property type="match status" value="1"/>
</dbReference>
<feature type="signal peptide" evidence="2">
    <location>
        <begin position="1"/>
        <end position="21"/>
    </location>
</feature>
<dbReference type="InterPro" id="IPR013087">
    <property type="entry name" value="Znf_C2H2_type"/>
</dbReference>
<dbReference type="Proteomes" id="UP000541558">
    <property type="component" value="Unassembled WGS sequence"/>
</dbReference>
<gene>
    <name evidence="4" type="ORF">D9611_012557</name>
</gene>
<keyword evidence="1" id="KW-0862">Zinc</keyword>
<feature type="chain" id="PRO_5034210233" description="C2H2-type domain-containing protein" evidence="2">
    <location>
        <begin position="22"/>
        <end position="118"/>
    </location>
</feature>
<keyword evidence="2" id="KW-0732">Signal</keyword>
<sequence>MRVSILSIVSLTLVLANFVSGHSDDALCAREYVDNLSLRKTNTDVLADISTRYLISELSERLERLQANFNEHILEHSAHSKQPVGKAMQCPHCSSRFFALSNLNTHIANAHSNKFLHT</sequence>
<proteinExistence type="predicted"/>
<accession>A0A8H5ET09</accession>
<evidence type="ECO:0000313" key="4">
    <source>
        <dbReference type="EMBL" id="KAF5311365.1"/>
    </source>
</evidence>